<dbReference type="InterPro" id="IPR028978">
    <property type="entry name" value="Chorismate_lyase_/UTRA_dom_sf"/>
</dbReference>
<name>A0ABV7GNN2_9RHOB</name>
<comment type="caution">
    <text evidence="5">The sequence shown here is derived from an EMBL/GenBank/DDBJ whole genome shotgun (WGS) entry which is preliminary data.</text>
</comment>
<dbReference type="InterPro" id="IPR011663">
    <property type="entry name" value="UTRA"/>
</dbReference>
<keyword evidence="3" id="KW-0804">Transcription</keyword>
<dbReference type="Pfam" id="PF00392">
    <property type="entry name" value="GntR"/>
    <property type="match status" value="1"/>
</dbReference>
<organism evidence="5 6">
    <name type="scientific">Psychromarinibacter halotolerans</name>
    <dbReference type="NCBI Taxonomy" id="1775175"/>
    <lineage>
        <taxon>Bacteria</taxon>
        <taxon>Pseudomonadati</taxon>
        <taxon>Pseudomonadota</taxon>
        <taxon>Alphaproteobacteria</taxon>
        <taxon>Rhodobacterales</taxon>
        <taxon>Paracoccaceae</taxon>
        <taxon>Psychromarinibacter</taxon>
    </lineage>
</organism>
<sequence>MKDGAEQDQLVIDALIARLETRAPGMSRYQALTETISEAIGDGTLPRGSALPGERVLSDGLGVSRVTVRRAIEDLAGQGILMRKHGARTTVAKRVEKTLSRLSGFSEDIRSRGMEPGLRWLSRHAVRPTPKEVMALGIMPDQTVVRLRRVRLADGHPIALECATIPEELLPEPEFAGDSLYAALDAAGARPVHGTQRIRAGVMDDAEAALLDADPGTAMLIVERRCTNAEGRPVEFTETRYNGNYYDFVTELSS</sequence>
<dbReference type="Proteomes" id="UP001595632">
    <property type="component" value="Unassembled WGS sequence"/>
</dbReference>
<dbReference type="PROSITE" id="PS50949">
    <property type="entry name" value="HTH_GNTR"/>
    <property type="match status" value="1"/>
</dbReference>
<dbReference type="RefSeq" id="WP_275633049.1">
    <property type="nucleotide sequence ID" value="NZ_JARGYD010000004.1"/>
</dbReference>
<dbReference type="Gene3D" id="3.40.1410.10">
    <property type="entry name" value="Chorismate lyase-like"/>
    <property type="match status" value="1"/>
</dbReference>
<dbReference type="InterPro" id="IPR000524">
    <property type="entry name" value="Tscrpt_reg_HTH_GntR"/>
</dbReference>
<dbReference type="InterPro" id="IPR050679">
    <property type="entry name" value="Bact_HTH_transcr_reg"/>
</dbReference>
<evidence type="ECO:0000313" key="6">
    <source>
        <dbReference type="Proteomes" id="UP001595632"/>
    </source>
</evidence>
<gene>
    <name evidence="5" type="ORF">ACFOGP_10140</name>
</gene>
<evidence type="ECO:0000313" key="5">
    <source>
        <dbReference type="EMBL" id="MFC3143070.1"/>
    </source>
</evidence>
<accession>A0ABV7GNN2</accession>
<evidence type="ECO:0000259" key="4">
    <source>
        <dbReference type="PROSITE" id="PS50949"/>
    </source>
</evidence>
<keyword evidence="1" id="KW-0805">Transcription regulation</keyword>
<keyword evidence="6" id="KW-1185">Reference proteome</keyword>
<evidence type="ECO:0000256" key="2">
    <source>
        <dbReference type="ARBA" id="ARBA00023125"/>
    </source>
</evidence>
<dbReference type="PANTHER" id="PTHR44846:SF1">
    <property type="entry name" value="MANNOSYL-D-GLYCERATE TRANSPORT_METABOLISM SYSTEM REPRESSOR MNGR-RELATED"/>
    <property type="match status" value="1"/>
</dbReference>
<dbReference type="SMART" id="SM00866">
    <property type="entry name" value="UTRA"/>
    <property type="match status" value="1"/>
</dbReference>
<dbReference type="Gene3D" id="1.10.10.10">
    <property type="entry name" value="Winged helix-like DNA-binding domain superfamily/Winged helix DNA-binding domain"/>
    <property type="match status" value="1"/>
</dbReference>
<reference evidence="6" key="1">
    <citation type="journal article" date="2019" name="Int. J. Syst. Evol. Microbiol.">
        <title>The Global Catalogue of Microorganisms (GCM) 10K type strain sequencing project: providing services to taxonomists for standard genome sequencing and annotation.</title>
        <authorList>
            <consortium name="The Broad Institute Genomics Platform"/>
            <consortium name="The Broad Institute Genome Sequencing Center for Infectious Disease"/>
            <person name="Wu L."/>
            <person name="Ma J."/>
        </authorList>
    </citation>
    <scope>NUCLEOTIDE SEQUENCE [LARGE SCALE GENOMIC DNA]</scope>
    <source>
        <strain evidence="6">KCTC 52366</strain>
    </source>
</reference>
<dbReference type="SMART" id="SM00345">
    <property type="entry name" value="HTH_GNTR"/>
    <property type="match status" value="1"/>
</dbReference>
<dbReference type="PANTHER" id="PTHR44846">
    <property type="entry name" value="MANNOSYL-D-GLYCERATE TRANSPORT/METABOLISM SYSTEM REPRESSOR MNGR-RELATED"/>
    <property type="match status" value="1"/>
</dbReference>
<dbReference type="InterPro" id="IPR036388">
    <property type="entry name" value="WH-like_DNA-bd_sf"/>
</dbReference>
<evidence type="ECO:0000256" key="1">
    <source>
        <dbReference type="ARBA" id="ARBA00023015"/>
    </source>
</evidence>
<dbReference type="PRINTS" id="PR00035">
    <property type="entry name" value="HTHGNTR"/>
</dbReference>
<feature type="domain" description="HTH gntR-type" evidence="4">
    <location>
        <begin position="26"/>
        <end position="94"/>
    </location>
</feature>
<protein>
    <submittedName>
        <fullName evidence="5">GntR family transcriptional regulator</fullName>
    </submittedName>
</protein>
<dbReference type="EMBL" id="JBHRTB010000010">
    <property type="protein sequence ID" value="MFC3143070.1"/>
    <property type="molecule type" value="Genomic_DNA"/>
</dbReference>
<dbReference type="SUPFAM" id="SSF46785">
    <property type="entry name" value="Winged helix' DNA-binding domain"/>
    <property type="match status" value="1"/>
</dbReference>
<dbReference type="SUPFAM" id="SSF64288">
    <property type="entry name" value="Chorismate lyase-like"/>
    <property type="match status" value="1"/>
</dbReference>
<keyword evidence="2" id="KW-0238">DNA-binding</keyword>
<dbReference type="Pfam" id="PF07702">
    <property type="entry name" value="UTRA"/>
    <property type="match status" value="1"/>
</dbReference>
<evidence type="ECO:0000256" key="3">
    <source>
        <dbReference type="ARBA" id="ARBA00023163"/>
    </source>
</evidence>
<dbReference type="CDD" id="cd07377">
    <property type="entry name" value="WHTH_GntR"/>
    <property type="match status" value="1"/>
</dbReference>
<dbReference type="InterPro" id="IPR036390">
    <property type="entry name" value="WH_DNA-bd_sf"/>
</dbReference>
<proteinExistence type="predicted"/>